<keyword evidence="7" id="KW-0732">Signal</keyword>
<dbReference type="InterPro" id="IPR012413">
    <property type="entry name" value="BA14K"/>
</dbReference>
<sequence length="144" mass="15593">MKKFLATGIAALMAAGSFVSPAAAQFAGSAPAAVAAAEKTSNVTEIRSRHGGGHRWHGNRHGRWHGNRGGHRYYGYRHRHYGYGYRDYYGPAFAAGIIGLTAGAIAANAGSYDRNDEYCAARFRSYDPRSGTYLGYDGFRHACP</sequence>
<evidence type="ECO:0000313" key="9">
    <source>
        <dbReference type="Proteomes" id="UP001595796"/>
    </source>
</evidence>
<comment type="caution">
    <text evidence="8">The sequence shown here is derived from an EMBL/GenBank/DDBJ whole genome shotgun (WGS) entry which is preliminary data.</text>
</comment>
<evidence type="ECO:0000313" key="8">
    <source>
        <dbReference type="EMBL" id="MFC5068348.1"/>
    </source>
</evidence>
<accession>A0ABV9Z0H0</accession>
<feature type="chain" id="PRO_5045574245" description="Lectin-like protein BA14k" evidence="7">
    <location>
        <begin position="25"/>
        <end position="144"/>
    </location>
</feature>
<keyword evidence="5" id="KW-0430">Lectin</keyword>
<dbReference type="Pfam" id="PF07886">
    <property type="entry name" value="BA14K"/>
    <property type="match status" value="1"/>
</dbReference>
<gene>
    <name evidence="8" type="ORF">ACFPFW_10020</name>
</gene>
<evidence type="ECO:0000256" key="4">
    <source>
        <dbReference type="ARBA" id="ARBA00022475"/>
    </source>
</evidence>
<comment type="function">
    <text evidence="6">Has immunoglobulin-binding and hemagglutination properties, and can bind to mannose. Essential for virulence. May be involved in LPS biosynthesis or polysaccharide transport.</text>
</comment>
<feature type="signal peptide" evidence="7">
    <location>
        <begin position="1"/>
        <end position="24"/>
    </location>
</feature>
<keyword evidence="4" id="KW-1003">Cell membrane</keyword>
<organism evidence="8 9">
    <name type="scientific">Flaviflagellibacter deserti</name>
    <dbReference type="NCBI Taxonomy" id="2267266"/>
    <lineage>
        <taxon>Bacteria</taxon>
        <taxon>Pseudomonadati</taxon>
        <taxon>Pseudomonadota</taxon>
        <taxon>Alphaproteobacteria</taxon>
        <taxon>Hyphomicrobiales</taxon>
        <taxon>Flaviflagellibacter</taxon>
    </lineage>
</organism>
<proteinExistence type="inferred from homology"/>
<evidence type="ECO:0000256" key="2">
    <source>
        <dbReference type="ARBA" id="ARBA00010270"/>
    </source>
</evidence>
<reference evidence="9" key="1">
    <citation type="journal article" date="2019" name="Int. J. Syst. Evol. Microbiol.">
        <title>The Global Catalogue of Microorganisms (GCM) 10K type strain sequencing project: providing services to taxonomists for standard genome sequencing and annotation.</title>
        <authorList>
            <consortium name="The Broad Institute Genomics Platform"/>
            <consortium name="The Broad Institute Genome Sequencing Center for Infectious Disease"/>
            <person name="Wu L."/>
            <person name="Ma J."/>
        </authorList>
    </citation>
    <scope>NUCLEOTIDE SEQUENCE [LARGE SCALE GENOMIC DNA]</scope>
    <source>
        <strain evidence="9">CGMCC 1.16444</strain>
    </source>
</reference>
<evidence type="ECO:0000256" key="1">
    <source>
        <dbReference type="ARBA" id="ARBA00004167"/>
    </source>
</evidence>
<evidence type="ECO:0000256" key="3">
    <source>
        <dbReference type="ARBA" id="ARBA00020552"/>
    </source>
</evidence>
<protein>
    <recommendedName>
        <fullName evidence="3">Lectin-like protein BA14k</fullName>
    </recommendedName>
</protein>
<keyword evidence="4" id="KW-0472">Membrane</keyword>
<evidence type="ECO:0000256" key="6">
    <source>
        <dbReference type="ARBA" id="ARBA00025321"/>
    </source>
</evidence>
<dbReference type="RefSeq" id="WP_379770518.1">
    <property type="nucleotide sequence ID" value="NZ_JBHSJF010000006.1"/>
</dbReference>
<evidence type="ECO:0000256" key="7">
    <source>
        <dbReference type="SAM" id="SignalP"/>
    </source>
</evidence>
<name>A0ABV9Z0H0_9HYPH</name>
<evidence type="ECO:0000256" key="5">
    <source>
        <dbReference type="ARBA" id="ARBA00022734"/>
    </source>
</evidence>
<dbReference type="Proteomes" id="UP001595796">
    <property type="component" value="Unassembled WGS sequence"/>
</dbReference>
<dbReference type="EMBL" id="JBHSJF010000006">
    <property type="protein sequence ID" value="MFC5068348.1"/>
    <property type="molecule type" value="Genomic_DNA"/>
</dbReference>
<comment type="subcellular location">
    <subcellularLocation>
        <location evidence="1">Membrane</location>
        <topology evidence="1">Single-pass membrane protein</topology>
    </subcellularLocation>
</comment>
<keyword evidence="9" id="KW-1185">Reference proteome</keyword>
<comment type="similarity">
    <text evidence="2">Belongs to the BA14k family.</text>
</comment>